<comment type="cofactor">
    <cofactor evidence="1 13">
        <name>heme</name>
        <dbReference type="ChEBI" id="CHEBI:30413"/>
    </cofactor>
</comment>
<comment type="pathway">
    <text evidence="3">Secondary metabolite biosynthesis.</text>
</comment>
<dbReference type="OrthoDB" id="2789670at2759"/>
<evidence type="ECO:0000256" key="5">
    <source>
        <dbReference type="ARBA" id="ARBA00022617"/>
    </source>
</evidence>
<evidence type="ECO:0000256" key="8">
    <source>
        <dbReference type="ARBA" id="ARBA00022989"/>
    </source>
</evidence>
<keyword evidence="6" id="KW-0812">Transmembrane</keyword>
<name>A0A371D7F7_9APHY</name>
<dbReference type="InterPro" id="IPR002401">
    <property type="entry name" value="Cyt_P450_E_grp-I"/>
</dbReference>
<dbReference type="Proteomes" id="UP000256964">
    <property type="component" value="Unassembled WGS sequence"/>
</dbReference>
<dbReference type="AlphaFoldDB" id="A0A371D7F7"/>
<organism evidence="16 17">
    <name type="scientific">Lentinus brumalis</name>
    <dbReference type="NCBI Taxonomy" id="2498619"/>
    <lineage>
        <taxon>Eukaryota</taxon>
        <taxon>Fungi</taxon>
        <taxon>Dikarya</taxon>
        <taxon>Basidiomycota</taxon>
        <taxon>Agaricomycotina</taxon>
        <taxon>Agaricomycetes</taxon>
        <taxon>Polyporales</taxon>
        <taxon>Polyporaceae</taxon>
        <taxon>Lentinus</taxon>
    </lineage>
</organism>
<keyword evidence="8" id="KW-1133">Transmembrane helix</keyword>
<evidence type="ECO:0000256" key="9">
    <source>
        <dbReference type="ARBA" id="ARBA00023002"/>
    </source>
</evidence>
<evidence type="ECO:0000256" key="4">
    <source>
        <dbReference type="ARBA" id="ARBA00010617"/>
    </source>
</evidence>
<evidence type="ECO:0000256" key="7">
    <source>
        <dbReference type="ARBA" id="ARBA00022723"/>
    </source>
</evidence>
<keyword evidence="12" id="KW-0472">Membrane</keyword>
<feature type="binding site" description="axial binding residue" evidence="13">
    <location>
        <position position="442"/>
    </location>
    <ligand>
        <name>heme</name>
        <dbReference type="ChEBI" id="CHEBI:30413"/>
    </ligand>
    <ligandPart>
        <name>Fe</name>
        <dbReference type="ChEBI" id="CHEBI:18248"/>
    </ligandPart>
</feature>
<evidence type="ECO:0000256" key="2">
    <source>
        <dbReference type="ARBA" id="ARBA00004167"/>
    </source>
</evidence>
<evidence type="ECO:0000256" key="13">
    <source>
        <dbReference type="PIRSR" id="PIRSR602401-1"/>
    </source>
</evidence>
<evidence type="ECO:0000256" key="14">
    <source>
        <dbReference type="RuleBase" id="RU000461"/>
    </source>
</evidence>
<feature type="region of interest" description="Disordered" evidence="15">
    <location>
        <begin position="405"/>
        <end position="429"/>
    </location>
</feature>
<evidence type="ECO:0000256" key="10">
    <source>
        <dbReference type="ARBA" id="ARBA00023004"/>
    </source>
</evidence>
<reference evidence="16 17" key="1">
    <citation type="journal article" date="2018" name="Biotechnol. Biofuels">
        <title>Integrative visual omics of the white-rot fungus Polyporus brumalis exposes the biotechnological potential of its oxidative enzymes for delignifying raw plant biomass.</title>
        <authorList>
            <person name="Miyauchi S."/>
            <person name="Rancon A."/>
            <person name="Drula E."/>
            <person name="Hage H."/>
            <person name="Chaduli D."/>
            <person name="Favel A."/>
            <person name="Grisel S."/>
            <person name="Henrissat B."/>
            <person name="Herpoel-Gimbert I."/>
            <person name="Ruiz-Duenas F.J."/>
            <person name="Chevret D."/>
            <person name="Hainaut M."/>
            <person name="Lin J."/>
            <person name="Wang M."/>
            <person name="Pangilinan J."/>
            <person name="Lipzen A."/>
            <person name="Lesage-Meessen L."/>
            <person name="Navarro D."/>
            <person name="Riley R."/>
            <person name="Grigoriev I.V."/>
            <person name="Zhou S."/>
            <person name="Raouche S."/>
            <person name="Rosso M.N."/>
        </authorList>
    </citation>
    <scope>NUCLEOTIDE SEQUENCE [LARGE SCALE GENOMIC DNA]</scope>
    <source>
        <strain evidence="16 17">BRFM 1820</strain>
    </source>
</reference>
<dbReference type="Pfam" id="PF00067">
    <property type="entry name" value="p450"/>
    <property type="match status" value="1"/>
</dbReference>
<keyword evidence="10 13" id="KW-0408">Iron</keyword>
<evidence type="ECO:0000256" key="12">
    <source>
        <dbReference type="ARBA" id="ARBA00023136"/>
    </source>
</evidence>
<dbReference type="PRINTS" id="PR00463">
    <property type="entry name" value="EP450I"/>
</dbReference>
<accession>A0A371D7F7</accession>
<dbReference type="GO" id="GO:0016705">
    <property type="term" value="F:oxidoreductase activity, acting on paired donors, with incorporation or reduction of molecular oxygen"/>
    <property type="evidence" value="ECO:0007669"/>
    <property type="project" value="InterPro"/>
</dbReference>
<dbReference type="InterPro" id="IPR050364">
    <property type="entry name" value="Cytochrome_P450_fung"/>
</dbReference>
<keyword evidence="7 13" id="KW-0479">Metal-binding</keyword>
<evidence type="ECO:0000313" key="16">
    <source>
        <dbReference type="EMBL" id="RDX48453.1"/>
    </source>
</evidence>
<dbReference type="GO" id="GO:0016020">
    <property type="term" value="C:membrane"/>
    <property type="evidence" value="ECO:0007669"/>
    <property type="project" value="UniProtKB-SubCell"/>
</dbReference>
<dbReference type="STRING" id="139420.A0A371D7F7"/>
<dbReference type="PANTHER" id="PTHR46300">
    <property type="entry name" value="P450, PUTATIVE (EUROFUNG)-RELATED-RELATED"/>
    <property type="match status" value="1"/>
</dbReference>
<dbReference type="GO" id="GO:0005506">
    <property type="term" value="F:iron ion binding"/>
    <property type="evidence" value="ECO:0007669"/>
    <property type="project" value="InterPro"/>
</dbReference>
<keyword evidence="5 13" id="KW-0349">Heme</keyword>
<gene>
    <name evidence="16" type="ORF">OH76DRAFT_1483829</name>
</gene>
<dbReference type="InterPro" id="IPR036396">
    <property type="entry name" value="Cyt_P450_sf"/>
</dbReference>
<dbReference type="CDD" id="cd11065">
    <property type="entry name" value="CYP64-like"/>
    <property type="match status" value="1"/>
</dbReference>
<dbReference type="GO" id="GO:0020037">
    <property type="term" value="F:heme binding"/>
    <property type="evidence" value="ECO:0007669"/>
    <property type="project" value="InterPro"/>
</dbReference>
<evidence type="ECO:0000256" key="6">
    <source>
        <dbReference type="ARBA" id="ARBA00022692"/>
    </source>
</evidence>
<dbReference type="GO" id="GO:0004497">
    <property type="term" value="F:monooxygenase activity"/>
    <property type="evidence" value="ECO:0007669"/>
    <property type="project" value="UniProtKB-KW"/>
</dbReference>
<keyword evidence="9 14" id="KW-0560">Oxidoreductase</keyword>
<dbReference type="PANTHER" id="PTHR46300:SF7">
    <property type="entry name" value="P450, PUTATIVE (EUROFUNG)-RELATED"/>
    <property type="match status" value="1"/>
</dbReference>
<dbReference type="EMBL" id="KZ857411">
    <property type="protein sequence ID" value="RDX48453.1"/>
    <property type="molecule type" value="Genomic_DNA"/>
</dbReference>
<sequence>MSEFSELRYLCGSLVAVLLASILLTRGWRSKHRHLPGPPPKFLVGNLKDLPTGGHEWDQYAKMSELYGSDVLYMTALGTGLLVINSFEAAHDLLDKRGSVYSDRPRLVMIKELMKWDWNLILMSYGKNFTTYRRVVQQEFQPSTVAELYRPIMATEVIALLDRLLRSPEDLIQHFRLMAGAIIMMVTYGHKVDSVDDKYVALAEAVREYSAQRPGTELVDVFPILKYLPSWFPGAGFQKYAAIGKKLSIQMRSAPFKMIKDRLASGTASPSLASRLLHQSVDTGGIDQDQFAQNTCAVVYSAGADTTLAAMINFILAMTLYPEVQERAQRELDDVVGRDRLPNFSDKGRLPYVSNVVKETLRWKAVAPLGVPHATVSDDVYRDGYVPKGTTVIANISAMLHDPSVYSDPDTFSPDRFSPTDQKSEGEPDPARAAFGFGRRICPGRFFAEDSLWLAVASLLHVFAITNPDGRGGNGVKGIRWSSGLVSLPSPFPYKLEPRFSKAPELVSAAERT</sequence>
<comment type="subcellular location">
    <subcellularLocation>
        <location evidence="2">Membrane</location>
        <topology evidence="2">Single-pass membrane protein</topology>
    </subcellularLocation>
</comment>
<evidence type="ECO:0000313" key="17">
    <source>
        <dbReference type="Proteomes" id="UP000256964"/>
    </source>
</evidence>
<dbReference type="SUPFAM" id="SSF48264">
    <property type="entry name" value="Cytochrome P450"/>
    <property type="match status" value="1"/>
</dbReference>
<proteinExistence type="inferred from homology"/>
<evidence type="ECO:0000256" key="15">
    <source>
        <dbReference type="SAM" id="MobiDB-lite"/>
    </source>
</evidence>
<dbReference type="PROSITE" id="PS00086">
    <property type="entry name" value="CYTOCHROME_P450"/>
    <property type="match status" value="1"/>
</dbReference>
<protein>
    <submittedName>
        <fullName evidence="16">Cytochrome P450</fullName>
    </submittedName>
</protein>
<evidence type="ECO:0000256" key="1">
    <source>
        <dbReference type="ARBA" id="ARBA00001971"/>
    </source>
</evidence>
<keyword evidence="11 14" id="KW-0503">Monooxygenase</keyword>
<evidence type="ECO:0000256" key="11">
    <source>
        <dbReference type="ARBA" id="ARBA00023033"/>
    </source>
</evidence>
<evidence type="ECO:0000256" key="3">
    <source>
        <dbReference type="ARBA" id="ARBA00005179"/>
    </source>
</evidence>
<dbReference type="InterPro" id="IPR017972">
    <property type="entry name" value="Cyt_P450_CS"/>
</dbReference>
<comment type="similarity">
    <text evidence="4 14">Belongs to the cytochrome P450 family.</text>
</comment>
<dbReference type="Gene3D" id="1.10.630.10">
    <property type="entry name" value="Cytochrome P450"/>
    <property type="match status" value="1"/>
</dbReference>
<dbReference type="InterPro" id="IPR001128">
    <property type="entry name" value="Cyt_P450"/>
</dbReference>
<keyword evidence="17" id="KW-1185">Reference proteome</keyword>